<dbReference type="PIRSF" id="PIRSF000887">
    <property type="entry name" value="Pesterase_MJ0037"/>
    <property type="match status" value="1"/>
</dbReference>
<feature type="domain" description="Calcineurin-like phosphoesterase" evidence="2">
    <location>
        <begin position="34"/>
        <end position="156"/>
    </location>
</feature>
<dbReference type="GO" id="GO:0016787">
    <property type="term" value="F:hydrolase activity"/>
    <property type="evidence" value="ECO:0007669"/>
    <property type="project" value="InterPro"/>
</dbReference>
<dbReference type="PANTHER" id="PTHR39323:SF1">
    <property type="entry name" value="BLR1149 PROTEIN"/>
    <property type="match status" value="1"/>
</dbReference>
<dbReference type="AlphaFoldDB" id="A0A2R4WZU9"/>
<keyword evidence="4" id="KW-1185">Reference proteome</keyword>
<protein>
    <submittedName>
        <fullName evidence="3">Phosphoesterase</fullName>
    </submittedName>
</protein>
<dbReference type="InterPro" id="IPR029052">
    <property type="entry name" value="Metallo-depent_PP-like"/>
</dbReference>
<dbReference type="Gene3D" id="3.60.21.10">
    <property type="match status" value="1"/>
</dbReference>
<feature type="region of interest" description="Disordered" evidence="1">
    <location>
        <begin position="1"/>
        <end position="20"/>
    </location>
</feature>
<organism evidence="3 4">
    <name type="scientific">Halococcoides cellulosivorans</name>
    <dbReference type="NCBI Taxonomy" id="1679096"/>
    <lineage>
        <taxon>Archaea</taxon>
        <taxon>Methanobacteriati</taxon>
        <taxon>Methanobacteriota</taxon>
        <taxon>Stenosarchaea group</taxon>
        <taxon>Halobacteria</taxon>
        <taxon>Halobacteriales</taxon>
        <taxon>Haloarculaceae</taxon>
        <taxon>Halococcoides</taxon>
    </lineage>
</organism>
<dbReference type="InterPro" id="IPR004843">
    <property type="entry name" value="Calcineurin-like_PHP"/>
</dbReference>
<dbReference type="PANTHER" id="PTHR39323">
    <property type="entry name" value="BLR1149 PROTEIN"/>
    <property type="match status" value="1"/>
</dbReference>
<evidence type="ECO:0000256" key="1">
    <source>
        <dbReference type="SAM" id="MobiDB-lite"/>
    </source>
</evidence>
<evidence type="ECO:0000313" key="4">
    <source>
        <dbReference type="Proteomes" id="UP000244727"/>
    </source>
</evidence>
<feature type="compositionally biased region" description="Polar residues" evidence="1">
    <location>
        <begin position="1"/>
        <end position="10"/>
    </location>
</feature>
<evidence type="ECO:0000313" key="3">
    <source>
        <dbReference type="EMBL" id="AWB27064.1"/>
    </source>
</evidence>
<dbReference type="CDD" id="cd07391">
    <property type="entry name" value="MPP_PF1019"/>
    <property type="match status" value="1"/>
</dbReference>
<sequence>MGSVTSPTRARSSRSDVLDPIPDAPAAIWDGPERVLVVADVHAGIEAEHRREGVELPNGSADRRERLVGLIDAHDPDRLVVAGDLGTTIGRPTGAEREEIVALLAAATERVPVTVVPGNHDGDLAAIVESDEGENGLTITPASGAQFGELSVCHGHTWPDGSLLAGETIVLGHEHPRVRLTDTVGGGRTERVWLRGRLDTEPLRDQGYEIATPPRVVVLPAFNDRSGGHPLNVPDRSFLSPLLDAALVDPEAFLLDGTRLGPLDGI</sequence>
<dbReference type="Pfam" id="PF00149">
    <property type="entry name" value="Metallophos"/>
    <property type="match status" value="1"/>
</dbReference>
<dbReference type="Proteomes" id="UP000244727">
    <property type="component" value="Chromosome"/>
</dbReference>
<proteinExistence type="predicted"/>
<dbReference type="SUPFAM" id="SSF56300">
    <property type="entry name" value="Metallo-dependent phosphatases"/>
    <property type="match status" value="1"/>
</dbReference>
<dbReference type="EMBL" id="CP028858">
    <property type="protein sequence ID" value="AWB27064.1"/>
    <property type="molecule type" value="Genomic_DNA"/>
</dbReference>
<dbReference type="InterPro" id="IPR024173">
    <property type="entry name" value="Pesterase_MJ0037-like"/>
</dbReference>
<accession>A0A2R4WZU9</accession>
<gene>
    <name evidence="3" type="ORF">HARCEL1_04755</name>
</gene>
<name>A0A2R4WZU9_9EURY</name>
<reference evidence="3 4" key="1">
    <citation type="submission" date="2018-04" db="EMBL/GenBank/DDBJ databases">
        <title>Halococcoides cellulosivorans gen. nov., sp. nov., an extremely halophilic cellulose-utilizing haloarchaeon from hypersaline lakes.</title>
        <authorList>
            <person name="Sorokin D.Y."/>
            <person name="Toshchakov S.V."/>
            <person name="Samarov N.I."/>
            <person name="Korzhenkov A."/>
            <person name="Kublanov I.V."/>
        </authorList>
    </citation>
    <scope>NUCLEOTIDE SEQUENCE [LARGE SCALE GENOMIC DNA]</scope>
    <source>
        <strain evidence="3 4">HArcel1</strain>
    </source>
</reference>
<dbReference type="KEGG" id="harc:HARCEL1_04755"/>
<evidence type="ECO:0000259" key="2">
    <source>
        <dbReference type="Pfam" id="PF00149"/>
    </source>
</evidence>